<organism evidence="4 5">
    <name type="scientific">Chlorella sorokiniana</name>
    <name type="common">Freshwater green alga</name>
    <dbReference type="NCBI Taxonomy" id="3076"/>
    <lineage>
        <taxon>Eukaryota</taxon>
        <taxon>Viridiplantae</taxon>
        <taxon>Chlorophyta</taxon>
        <taxon>core chlorophytes</taxon>
        <taxon>Trebouxiophyceae</taxon>
        <taxon>Chlorellales</taxon>
        <taxon>Chlorellaceae</taxon>
        <taxon>Chlorella clade</taxon>
        <taxon>Chlorella</taxon>
    </lineage>
</organism>
<dbReference type="EMBL" id="LHPG02000003">
    <property type="protein sequence ID" value="PRW59487.1"/>
    <property type="molecule type" value="Genomic_DNA"/>
</dbReference>
<dbReference type="Proteomes" id="UP000239899">
    <property type="component" value="Unassembled WGS sequence"/>
</dbReference>
<evidence type="ECO:0000256" key="1">
    <source>
        <dbReference type="ARBA" id="ARBA00006484"/>
    </source>
</evidence>
<keyword evidence="5" id="KW-1185">Reference proteome</keyword>
<gene>
    <name evidence="4" type="ORF">C2E21_1602</name>
</gene>
<name>A0A2P6TZJ5_CHLSO</name>
<sequence>MSSGELAGLGRPRPYAALALTGKVALITGASSGIGEACAWRFAEAGCKLVLIARREGRLAALAESIRRECGVAVHTIVQDVRDLEAVGRLPEQLPEEFKDVELLVPNAGLALGVAPIHETDLEDATAMIETNVTSVVTLLRAFTPSMVQRNHGHIIFIGSIAGHEAYSGGAVYCATKHAIDAIATSVRHDLVGTDIRVTTISPGAVKTEFSVVRFKGDEGKADAVYEGIHPLLAADIADNVLYAATRPAHVQVAEILVLATYQCSAKGLARVLKA</sequence>
<dbReference type="SMART" id="SM00822">
    <property type="entry name" value="PKS_KR"/>
    <property type="match status" value="1"/>
</dbReference>
<dbReference type="OrthoDB" id="1933717at2759"/>
<comment type="similarity">
    <text evidence="1">Belongs to the short-chain dehydrogenases/reductases (SDR) family.</text>
</comment>
<dbReference type="GO" id="GO:0016616">
    <property type="term" value="F:oxidoreductase activity, acting on the CH-OH group of donors, NAD or NADP as acceptor"/>
    <property type="evidence" value="ECO:0007669"/>
    <property type="project" value="UniProtKB-ARBA"/>
</dbReference>
<dbReference type="SUPFAM" id="SSF51735">
    <property type="entry name" value="NAD(P)-binding Rossmann-fold domains"/>
    <property type="match status" value="1"/>
</dbReference>
<keyword evidence="2" id="KW-0560">Oxidoreductase</keyword>
<dbReference type="PANTHER" id="PTHR42901:SF1">
    <property type="entry name" value="ALCOHOL DEHYDROGENASE"/>
    <property type="match status" value="1"/>
</dbReference>
<dbReference type="FunFam" id="3.40.50.720:FF:000047">
    <property type="entry name" value="NADP-dependent L-serine/L-allo-threonine dehydrogenase"/>
    <property type="match status" value="1"/>
</dbReference>
<dbReference type="InterPro" id="IPR020904">
    <property type="entry name" value="Sc_DH/Rdtase_CS"/>
</dbReference>
<reference evidence="4 5" key="1">
    <citation type="journal article" date="2018" name="Plant J.">
        <title>Genome sequences of Chlorella sorokiniana UTEX 1602 and Micractinium conductrix SAG 241.80: implications to maltose excretion by a green alga.</title>
        <authorList>
            <person name="Arriola M.B."/>
            <person name="Velmurugan N."/>
            <person name="Zhang Y."/>
            <person name="Plunkett M.H."/>
            <person name="Hondzo H."/>
            <person name="Barney B.M."/>
        </authorList>
    </citation>
    <scope>NUCLEOTIDE SEQUENCE [LARGE SCALE GENOMIC DNA]</scope>
    <source>
        <strain evidence="5">UTEX 1602</strain>
    </source>
</reference>
<dbReference type="PROSITE" id="PS00061">
    <property type="entry name" value="ADH_SHORT"/>
    <property type="match status" value="1"/>
</dbReference>
<feature type="domain" description="Ketoreductase" evidence="3">
    <location>
        <begin position="23"/>
        <end position="209"/>
    </location>
</feature>
<dbReference type="AlphaFoldDB" id="A0A2P6TZJ5"/>
<protein>
    <submittedName>
        <fullName evidence="4">NAD(P)-dependent oxidoreductase</fullName>
    </submittedName>
</protein>
<evidence type="ECO:0000259" key="3">
    <source>
        <dbReference type="SMART" id="SM00822"/>
    </source>
</evidence>
<dbReference type="Gene3D" id="3.40.50.720">
    <property type="entry name" value="NAD(P)-binding Rossmann-like Domain"/>
    <property type="match status" value="1"/>
</dbReference>
<dbReference type="InterPro" id="IPR057326">
    <property type="entry name" value="KR_dom"/>
</dbReference>
<comment type="caution">
    <text evidence="4">The sequence shown here is derived from an EMBL/GenBank/DDBJ whole genome shotgun (WGS) entry which is preliminary data.</text>
</comment>
<evidence type="ECO:0000313" key="5">
    <source>
        <dbReference type="Proteomes" id="UP000239899"/>
    </source>
</evidence>
<proteinExistence type="inferred from homology"/>
<dbReference type="STRING" id="3076.A0A2P6TZJ5"/>
<dbReference type="PANTHER" id="PTHR42901">
    <property type="entry name" value="ALCOHOL DEHYDROGENASE"/>
    <property type="match status" value="1"/>
</dbReference>
<evidence type="ECO:0000256" key="2">
    <source>
        <dbReference type="ARBA" id="ARBA00023002"/>
    </source>
</evidence>
<dbReference type="Pfam" id="PF00106">
    <property type="entry name" value="adh_short"/>
    <property type="match status" value="1"/>
</dbReference>
<accession>A0A2P6TZJ5</accession>
<dbReference type="InterPro" id="IPR036291">
    <property type="entry name" value="NAD(P)-bd_dom_sf"/>
</dbReference>
<dbReference type="InterPro" id="IPR002347">
    <property type="entry name" value="SDR_fam"/>
</dbReference>
<dbReference type="PRINTS" id="PR00081">
    <property type="entry name" value="GDHRDH"/>
</dbReference>
<evidence type="ECO:0000313" key="4">
    <source>
        <dbReference type="EMBL" id="PRW59487.1"/>
    </source>
</evidence>